<evidence type="ECO:0000313" key="1">
    <source>
        <dbReference type="EMBL" id="OAL10167.1"/>
    </source>
</evidence>
<evidence type="ECO:0000313" key="2">
    <source>
        <dbReference type="Proteomes" id="UP000077623"/>
    </source>
</evidence>
<dbReference type="STRING" id="432608.A6V39_04615"/>
<dbReference type="EMBL" id="LWUJ01000012">
    <property type="protein sequence ID" value="OAL10167.1"/>
    <property type="molecule type" value="Genomic_DNA"/>
</dbReference>
<dbReference type="AlphaFoldDB" id="A0A1A9QCG8"/>
<organism evidence="1 2">
    <name type="scientific">Candidatus Mycoplasma haematobovis</name>
    <dbReference type="NCBI Taxonomy" id="432608"/>
    <lineage>
        <taxon>Bacteria</taxon>
        <taxon>Bacillati</taxon>
        <taxon>Mycoplasmatota</taxon>
        <taxon>Mollicutes</taxon>
        <taxon>Mycoplasmataceae</taxon>
        <taxon>Mycoplasma</taxon>
    </lineage>
</organism>
<reference evidence="2" key="1">
    <citation type="submission" date="2016-04" db="EMBL/GenBank/DDBJ databases">
        <authorList>
            <person name="Quiroz-Castaneda R.E."/>
            <person name="Martinez-Ocampo F."/>
        </authorList>
    </citation>
    <scope>NUCLEOTIDE SEQUENCE [LARGE SCALE GENOMIC DNA]</scope>
    <source>
        <strain evidence="2">INIFAP01</strain>
    </source>
</reference>
<name>A0A1A9QCG8_9MOLU</name>
<sequence>MPNLAQLFNSFCKVSNCSLTLIKVCSLVCNSSLIPFRFNNCHSTFEALSNLVQSLNSRFKLFNRSLRSKFSWEKVFSFFSILSALPCLSNSSLADS</sequence>
<protein>
    <submittedName>
        <fullName evidence="1">Uncharacterized protein</fullName>
    </submittedName>
</protein>
<keyword evidence="2" id="KW-1185">Reference proteome</keyword>
<proteinExistence type="predicted"/>
<comment type="caution">
    <text evidence="1">The sequence shown here is derived from an EMBL/GenBank/DDBJ whole genome shotgun (WGS) entry which is preliminary data.</text>
</comment>
<dbReference type="Proteomes" id="UP000077623">
    <property type="component" value="Unassembled WGS sequence"/>
</dbReference>
<gene>
    <name evidence="1" type="ORF">A6V39_04615</name>
</gene>
<accession>A0A1A9QCG8</accession>